<dbReference type="EMBL" id="FCOJ02000019">
    <property type="protein sequence ID" value="SAK61881.1"/>
    <property type="molecule type" value="Genomic_DNA"/>
</dbReference>
<reference evidence="1" key="1">
    <citation type="submission" date="2016-01" db="EMBL/GenBank/DDBJ databases">
        <authorList>
            <person name="Peeters C."/>
        </authorList>
    </citation>
    <scope>NUCLEOTIDE SEQUENCE [LARGE SCALE GENOMIC DNA]</scope>
    <source>
        <strain evidence="1">LMG 29325</strain>
    </source>
</reference>
<organism evidence="1 2">
    <name type="scientific">Caballeronia glebae</name>
    <dbReference type="NCBI Taxonomy" id="1777143"/>
    <lineage>
        <taxon>Bacteria</taxon>
        <taxon>Pseudomonadati</taxon>
        <taxon>Pseudomonadota</taxon>
        <taxon>Betaproteobacteria</taxon>
        <taxon>Burkholderiales</taxon>
        <taxon>Burkholderiaceae</taxon>
        <taxon>Caballeronia</taxon>
    </lineage>
</organism>
<evidence type="ECO:0000313" key="2">
    <source>
        <dbReference type="Proteomes" id="UP000054596"/>
    </source>
</evidence>
<gene>
    <name evidence="1" type="ORF">AWB82_03075</name>
</gene>
<dbReference type="RefSeq" id="WP_235023305.1">
    <property type="nucleotide sequence ID" value="NZ_FCOJ02000019.1"/>
</dbReference>
<name>A0A158AV52_9BURK</name>
<protein>
    <submittedName>
        <fullName evidence="1">Uncharacterized protein</fullName>
    </submittedName>
</protein>
<sequence length="77" mass="8407">MSSHPLFELLQKLDSARIAYALGRHRPESVLVSVTVVGQRIEIDVFNDGHMEVSRFVGNEDIEGGAELIDSIVALAS</sequence>
<comment type="caution">
    <text evidence="1">The sequence shown here is derived from an EMBL/GenBank/DDBJ whole genome shotgun (WGS) entry which is preliminary data.</text>
</comment>
<dbReference type="AlphaFoldDB" id="A0A158AV52"/>
<evidence type="ECO:0000313" key="1">
    <source>
        <dbReference type="EMBL" id="SAK61881.1"/>
    </source>
</evidence>
<keyword evidence="2" id="KW-1185">Reference proteome</keyword>
<dbReference type="Proteomes" id="UP000054596">
    <property type="component" value="Unassembled WGS sequence"/>
</dbReference>
<accession>A0A158AV52</accession>
<proteinExistence type="predicted"/>